<dbReference type="Pfam" id="PF00829">
    <property type="entry name" value="Ribosomal_L21p"/>
    <property type="match status" value="1"/>
</dbReference>
<reference evidence="6 7" key="1">
    <citation type="submission" date="2024-08" db="EMBL/GenBank/DDBJ databases">
        <title>Whole-genome sequencing of halo(alkali)philic microorganisms from hypersaline lakes.</title>
        <authorList>
            <person name="Sorokin D.Y."/>
            <person name="Merkel A.Y."/>
            <person name="Messina E."/>
            <person name="Yakimov M."/>
        </authorList>
    </citation>
    <scope>NUCLEOTIDE SEQUENCE [LARGE SCALE GENOMIC DNA]</scope>
    <source>
        <strain evidence="6 7">AB-hyl4</strain>
    </source>
</reference>
<organism evidence="6 7">
    <name type="scientific">Natronomicrosphaera hydrolytica</name>
    <dbReference type="NCBI Taxonomy" id="3242702"/>
    <lineage>
        <taxon>Bacteria</taxon>
        <taxon>Pseudomonadati</taxon>
        <taxon>Planctomycetota</taxon>
        <taxon>Phycisphaerae</taxon>
        <taxon>Phycisphaerales</taxon>
        <taxon>Phycisphaeraceae</taxon>
        <taxon>Natronomicrosphaera</taxon>
    </lineage>
</organism>
<keyword evidence="2 4" id="KW-0689">Ribosomal protein</keyword>
<dbReference type="SUPFAM" id="SSF141091">
    <property type="entry name" value="L21p-like"/>
    <property type="match status" value="1"/>
</dbReference>
<keyword evidence="4 5" id="KW-0694">RNA-binding</keyword>
<protein>
    <recommendedName>
        <fullName evidence="4">Large ribosomal subunit protein bL21</fullName>
    </recommendedName>
</protein>
<evidence type="ECO:0000313" key="6">
    <source>
        <dbReference type="EMBL" id="MFA9476843.1"/>
    </source>
</evidence>
<comment type="similarity">
    <text evidence="1 4 5">Belongs to the bacterial ribosomal protein bL21 family.</text>
</comment>
<gene>
    <name evidence="4 6" type="primary">rplU</name>
    <name evidence="6" type="ORF">ACERK3_00920</name>
</gene>
<evidence type="ECO:0000256" key="4">
    <source>
        <dbReference type="HAMAP-Rule" id="MF_01363"/>
    </source>
</evidence>
<dbReference type="InterPro" id="IPR036164">
    <property type="entry name" value="bL21-like_sf"/>
</dbReference>
<sequence>MYAIIEDSGTQIKVSEGDVIRIDTRDLPEGAEVPSITFDKVLLVGGEGVEAKIGQPLLEGAKVVADVLNEDVSDKVEVVKFKRRKNYRRRNGHRQHYIQVKITSIDA</sequence>
<comment type="caution">
    <text evidence="6">The sequence shown here is derived from an EMBL/GenBank/DDBJ whole genome shotgun (WGS) entry which is preliminary data.</text>
</comment>
<dbReference type="NCBIfam" id="TIGR00061">
    <property type="entry name" value="L21"/>
    <property type="match status" value="1"/>
</dbReference>
<dbReference type="InterPro" id="IPR028909">
    <property type="entry name" value="bL21-like"/>
</dbReference>
<dbReference type="EMBL" id="JBGUBD010000001">
    <property type="protein sequence ID" value="MFA9476843.1"/>
    <property type="molecule type" value="Genomic_DNA"/>
</dbReference>
<evidence type="ECO:0000256" key="3">
    <source>
        <dbReference type="ARBA" id="ARBA00023274"/>
    </source>
</evidence>
<accession>A0ABV4U3G4</accession>
<keyword evidence="4 5" id="KW-0699">rRNA-binding</keyword>
<dbReference type="Proteomes" id="UP001575105">
    <property type="component" value="Unassembled WGS sequence"/>
</dbReference>
<dbReference type="PANTHER" id="PTHR21349">
    <property type="entry name" value="50S RIBOSOMAL PROTEIN L21"/>
    <property type="match status" value="1"/>
</dbReference>
<evidence type="ECO:0000256" key="1">
    <source>
        <dbReference type="ARBA" id="ARBA00008563"/>
    </source>
</evidence>
<dbReference type="PANTHER" id="PTHR21349:SF0">
    <property type="entry name" value="LARGE RIBOSOMAL SUBUNIT PROTEIN BL21M"/>
    <property type="match status" value="1"/>
</dbReference>
<keyword evidence="7" id="KW-1185">Reference proteome</keyword>
<comment type="function">
    <text evidence="4 5">This protein binds to 23S rRNA in the presence of protein L20.</text>
</comment>
<dbReference type="HAMAP" id="MF_01363">
    <property type="entry name" value="Ribosomal_bL21"/>
    <property type="match status" value="1"/>
</dbReference>
<evidence type="ECO:0000313" key="7">
    <source>
        <dbReference type="Proteomes" id="UP001575105"/>
    </source>
</evidence>
<evidence type="ECO:0000256" key="2">
    <source>
        <dbReference type="ARBA" id="ARBA00022980"/>
    </source>
</evidence>
<keyword evidence="3 4" id="KW-0687">Ribonucleoprotein</keyword>
<evidence type="ECO:0000256" key="5">
    <source>
        <dbReference type="RuleBase" id="RU000562"/>
    </source>
</evidence>
<dbReference type="InterPro" id="IPR001787">
    <property type="entry name" value="Ribosomal_bL21"/>
</dbReference>
<comment type="subunit">
    <text evidence="4">Part of the 50S ribosomal subunit. Contacts protein L20.</text>
</comment>
<proteinExistence type="inferred from homology"/>
<dbReference type="GO" id="GO:0005840">
    <property type="term" value="C:ribosome"/>
    <property type="evidence" value="ECO:0007669"/>
    <property type="project" value="UniProtKB-KW"/>
</dbReference>
<name>A0ABV4U3G4_9BACT</name>
<dbReference type="RefSeq" id="WP_425343768.1">
    <property type="nucleotide sequence ID" value="NZ_JBGUBD010000001.1"/>
</dbReference>